<dbReference type="InterPro" id="IPR004372">
    <property type="entry name" value="Ac/propionate_kinase"/>
</dbReference>
<evidence type="ECO:0000313" key="8">
    <source>
        <dbReference type="EMBL" id="RNM29801.1"/>
    </source>
</evidence>
<keyword evidence="6" id="KW-0963">Cytoplasm</keyword>
<name>A0A3N0HYH9_9FIRM</name>
<evidence type="ECO:0000256" key="6">
    <source>
        <dbReference type="HAMAP-Rule" id="MF_00020"/>
    </source>
</evidence>
<dbReference type="PANTHER" id="PTHR21060:SF15">
    <property type="entry name" value="ACETATE KINASE-RELATED"/>
    <property type="match status" value="1"/>
</dbReference>
<evidence type="ECO:0000256" key="7">
    <source>
        <dbReference type="RuleBase" id="RU003835"/>
    </source>
</evidence>
<dbReference type="HAMAP" id="MF_00020">
    <property type="entry name" value="Acetate_kinase"/>
    <property type="match status" value="1"/>
</dbReference>
<protein>
    <recommendedName>
        <fullName evidence="6">Acetate kinase</fullName>
        <ecNumber evidence="6">2.7.2.1</ecNumber>
    </recommendedName>
    <alternativeName>
        <fullName evidence="6">Acetokinase</fullName>
    </alternativeName>
</protein>
<dbReference type="AlphaFoldDB" id="A0A3N0HYH9"/>
<comment type="function">
    <text evidence="6">Catalyzes the formation of acetyl phosphate from acetate and ATP. Can also catalyze the reverse reaction.</text>
</comment>
<dbReference type="Gene3D" id="3.30.420.40">
    <property type="match status" value="2"/>
</dbReference>
<organism evidence="8 9">
    <name type="scientific">Absicoccus porci</name>
    <dbReference type="NCBI Taxonomy" id="2486576"/>
    <lineage>
        <taxon>Bacteria</taxon>
        <taxon>Bacillati</taxon>
        <taxon>Bacillota</taxon>
        <taxon>Erysipelotrichia</taxon>
        <taxon>Erysipelotrichales</taxon>
        <taxon>Erysipelotrichaceae</taxon>
        <taxon>Absicoccus</taxon>
    </lineage>
</organism>
<evidence type="ECO:0000313" key="9">
    <source>
        <dbReference type="Proteomes" id="UP000276568"/>
    </source>
</evidence>
<feature type="binding site" evidence="6">
    <location>
        <begin position="332"/>
        <end position="336"/>
    </location>
    <ligand>
        <name>ATP</name>
        <dbReference type="ChEBI" id="CHEBI:30616"/>
    </ligand>
</feature>
<keyword evidence="9" id="KW-1185">Reference proteome</keyword>
<feature type="binding site" evidence="6">
    <location>
        <begin position="209"/>
        <end position="213"/>
    </location>
    <ligand>
        <name>ATP</name>
        <dbReference type="ChEBI" id="CHEBI:30616"/>
    </ligand>
</feature>
<keyword evidence="6" id="KW-0460">Magnesium</keyword>
<keyword evidence="6" id="KW-0479">Metal-binding</keyword>
<comment type="subcellular location">
    <subcellularLocation>
        <location evidence="6">Cytoplasm</location>
    </subcellularLocation>
</comment>
<accession>A0A3N0HYH9</accession>
<dbReference type="PANTHER" id="PTHR21060">
    <property type="entry name" value="ACETATE KINASE"/>
    <property type="match status" value="1"/>
</dbReference>
<dbReference type="NCBIfam" id="TIGR00016">
    <property type="entry name" value="ackA"/>
    <property type="match status" value="1"/>
</dbReference>
<evidence type="ECO:0000256" key="1">
    <source>
        <dbReference type="ARBA" id="ARBA00008748"/>
    </source>
</evidence>
<feature type="binding site" evidence="6">
    <location>
        <position position="92"/>
    </location>
    <ligand>
        <name>substrate</name>
    </ligand>
</feature>
<sequence>MSIIVMSVNAGSTSLKFQVFQMPEEIVLASGNIERIGMEDSIFGIKLKGKSEKISKVLPIKDHSVAVEELMNALIEHKIVNSLADIKAVGHRVVHGGEYFSHSVPVDEWSESKVEELCELAPLHNPGALVGLRSLRKALPNAEHCFSFDTAFFQTMPEENFIYPIPYEYYEKDHIRRYGAHGISHEYLTKRLAEIEGKPVDQMNIITCHLGGGASIVAVRNGKAFKVSMGFTPLGGIMMGTRCGDIDPAIVVYLMRKYHYTAEELDTILNKKSGLLGVSGISSDMRDVIEASAQGNPRAILTFSIYVSRVVEQIAGYYGLMGGADAIVFSAGVGENNDIIRQEVCDRLKCMGVKVPADNNFYIRGEEAKLSSDDSKVDVWLIPTNEELVIARDAYKIYTNGK</sequence>
<dbReference type="GO" id="GO:0008776">
    <property type="term" value="F:acetate kinase activity"/>
    <property type="evidence" value="ECO:0007669"/>
    <property type="project" value="UniProtKB-UniRule"/>
</dbReference>
<comment type="subunit">
    <text evidence="6">Homodimer.</text>
</comment>
<feature type="binding site" evidence="6">
    <location>
        <position position="16"/>
    </location>
    <ligand>
        <name>ATP</name>
        <dbReference type="ChEBI" id="CHEBI:30616"/>
    </ligand>
</feature>
<comment type="catalytic activity">
    <reaction evidence="6">
        <text>acetate + ATP = acetyl phosphate + ADP</text>
        <dbReference type="Rhea" id="RHEA:11352"/>
        <dbReference type="ChEBI" id="CHEBI:22191"/>
        <dbReference type="ChEBI" id="CHEBI:30089"/>
        <dbReference type="ChEBI" id="CHEBI:30616"/>
        <dbReference type="ChEBI" id="CHEBI:456216"/>
        <dbReference type="EC" id="2.7.2.1"/>
    </reaction>
</comment>
<gene>
    <name evidence="6" type="primary">ackA</name>
    <name evidence="8" type="ORF">EDX97_09250</name>
</gene>
<dbReference type="GO" id="GO:0005524">
    <property type="term" value="F:ATP binding"/>
    <property type="evidence" value="ECO:0007669"/>
    <property type="project" value="UniProtKB-KW"/>
</dbReference>
<dbReference type="InterPro" id="IPR043129">
    <property type="entry name" value="ATPase_NBD"/>
</dbReference>
<dbReference type="GO" id="GO:0006083">
    <property type="term" value="P:acetate metabolic process"/>
    <property type="evidence" value="ECO:0007669"/>
    <property type="project" value="TreeGrafter"/>
</dbReference>
<feature type="site" description="Transition state stabilizer" evidence="6">
    <location>
        <position position="242"/>
    </location>
</feature>
<keyword evidence="4 6" id="KW-0418">Kinase</keyword>
<dbReference type="PROSITE" id="PS01075">
    <property type="entry name" value="ACETATE_KINASE_1"/>
    <property type="match status" value="1"/>
</dbReference>
<dbReference type="InterPro" id="IPR023865">
    <property type="entry name" value="Aliphatic_acid_kinase_CS"/>
</dbReference>
<dbReference type="OrthoDB" id="9802453at2"/>
<comment type="cofactor">
    <cofactor evidence="6">
        <name>Mg(2+)</name>
        <dbReference type="ChEBI" id="CHEBI:18420"/>
    </cofactor>
    <cofactor evidence="6">
        <name>Mn(2+)</name>
        <dbReference type="ChEBI" id="CHEBI:29035"/>
    </cofactor>
    <text evidence="6">Mg(2+). Can also accept Mn(2+).</text>
</comment>
<feature type="site" description="Transition state stabilizer" evidence="6">
    <location>
        <position position="181"/>
    </location>
</feature>
<dbReference type="RefSeq" id="WP_128520865.1">
    <property type="nucleotide sequence ID" value="NZ_CAUWBR010000027.1"/>
</dbReference>
<reference evidence="8 9" key="1">
    <citation type="submission" date="2018-11" db="EMBL/GenBank/DDBJ databases">
        <title>Clostridium sp. nov., a member of the family Erysipelotrichaceae isolated from pig faeces.</title>
        <authorList>
            <person name="Chang Y.-H."/>
        </authorList>
    </citation>
    <scope>NUCLEOTIDE SEQUENCE [LARGE SCALE GENOMIC DNA]</scope>
    <source>
        <strain evidence="8 9">YH-panp20</strain>
    </source>
</reference>
<dbReference type="Proteomes" id="UP000276568">
    <property type="component" value="Unassembled WGS sequence"/>
</dbReference>
<feature type="binding site" evidence="6">
    <location>
        <position position="386"/>
    </location>
    <ligand>
        <name>Mg(2+)</name>
        <dbReference type="ChEBI" id="CHEBI:18420"/>
    </ligand>
</feature>
<dbReference type="Pfam" id="PF00871">
    <property type="entry name" value="Acetate_kinase"/>
    <property type="match status" value="1"/>
</dbReference>
<dbReference type="PIRSF" id="PIRSF000722">
    <property type="entry name" value="Acetate_prop_kin"/>
    <property type="match status" value="1"/>
</dbReference>
<keyword evidence="2 6" id="KW-0808">Transferase</keyword>
<comment type="pathway">
    <text evidence="6">Metabolic intermediate biosynthesis; acetyl-CoA biosynthesis; acetyl-CoA from acetate: step 1/2.</text>
</comment>
<dbReference type="InterPro" id="IPR000890">
    <property type="entry name" value="Aliphatic_acid_kin_short-chain"/>
</dbReference>
<comment type="caution">
    <text evidence="8">The sequence shown here is derived from an EMBL/GenBank/DDBJ whole genome shotgun (WGS) entry which is preliminary data.</text>
</comment>
<evidence type="ECO:0000256" key="3">
    <source>
        <dbReference type="ARBA" id="ARBA00022741"/>
    </source>
</evidence>
<keyword evidence="5 6" id="KW-0067">ATP-binding</keyword>
<evidence type="ECO:0000256" key="5">
    <source>
        <dbReference type="ARBA" id="ARBA00022840"/>
    </source>
</evidence>
<keyword evidence="3 6" id="KW-0547">Nucleotide-binding</keyword>
<feature type="binding site" evidence="6">
    <location>
        <begin position="284"/>
        <end position="286"/>
    </location>
    <ligand>
        <name>ATP</name>
        <dbReference type="ChEBI" id="CHEBI:30616"/>
    </ligand>
</feature>
<proteinExistence type="inferred from homology"/>
<dbReference type="GO" id="GO:0000287">
    <property type="term" value="F:magnesium ion binding"/>
    <property type="evidence" value="ECO:0007669"/>
    <property type="project" value="UniProtKB-UniRule"/>
</dbReference>
<feature type="active site" description="Proton donor/acceptor" evidence="6">
    <location>
        <position position="149"/>
    </location>
</feature>
<dbReference type="GO" id="GO:0005737">
    <property type="term" value="C:cytoplasm"/>
    <property type="evidence" value="ECO:0007669"/>
    <property type="project" value="UniProtKB-SubCell"/>
</dbReference>
<dbReference type="UniPathway" id="UPA00340">
    <property type="reaction ID" value="UER00458"/>
</dbReference>
<dbReference type="SUPFAM" id="SSF53067">
    <property type="entry name" value="Actin-like ATPase domain"/>
    <property type="match status" value="2"/>
</dbReference>
<dbReference type="PRINTS" id="PR00471">
    <property type="entry name" value="ACETATEKNASE"/>
</dbReference>
<feature type="binding site" evidence="6">
    <location>
        <position position="9"/>
    </location>
    <ligand>
        <name>Mg(2+)</name>
        <dbReference type="ChEBI" id="CHEBI:18420"/>
    </ligand>
</feature>
<evidence type="ECO:0000256" key="4">
    <source>
        <dbReference type="ARBA" id="ARBA00022777"/>
    </source>
</evidence>
<dbReference type="PROSITE" id="PS01076">
    <property type="entry name" value="ACETATE_KINASE_2"/>
    <property type="match status" value="1"/>
</dbReference>
<dbReference type="CDD" id="cd24010">
    <property type="entry name" value="ASKHA_NBD_AcK_PK"/>
    <property type="match status" value="1"/>
</dbReference>
<dbReference type="GO" id="GO:0006085">
    <property type="term" value="P:acetyl-CoA biosynthetic process"/>
    <property type="evidence" value="ECO:0007669"/>
    <property type="project" value="UniProtKB-UniRule"/>
</dbReference>
<comment type="similarity">
    <text evidence="1 6 7">Belongs to the acetokinase family.</text>
</comment>
<evidence type="ECO:0000256" key="2">
    <source>
        <dbReference type="ARBA" id="ARBA00022679"/>
    </source>
</evidence>
<dbReference type="EMBL" id="RJQC01000003">
    <property type="protein sequence ID" value="RNM29801.1"/>
    <property type="molecule type" value="Genomic_DNA"/>
</dbReference>
<dbReference type="EC" id="2.7.2.1" evidence="6"/>